<dbReference type="Proteomes" id="UP000254647">
    <property type="component" value="Unassembled WGS sequence"/>
</dbReference>
<dbReference type="AlphaFoldDB" id="A0A376D4E7"/>
<gene>
    <name evidence="2" type="ORF">NCTC10767_02473</name>
</gene>
<evidence type="ECO:0000313" key="3">
    <source>
        <dbReference type="Proteomes" id="UP000254647"/>
    </source>
</evidence>
<dbReference type="NCBIfam" id="NF038378">
    <property type="entry name" value="DNZ54_00345_fm"/>
    <property type="match status" value="1"/>
</dbReference>
<feature type="transmembrane region" description="Helical" evidence="1">
    <location>
        <begin position="35"/>
        <end position="56"/>
    </location>
</feature>
<keyword evidence="1" id="KW-0812">Transmembrane</keyword>
<reference evidence="2 3" key="1">
    <citation type="submission" date="2018-06" db="EMBL/GenBank/DDBJ databases">
        <authorList>
            <consortium name="Pathogen Informatics"/>
            <person name="Doyle S."/>
        </authorList>
    </citation>
    <scope>NUCLEOTIDE SEQUENCE [LARGE SCALE GENOMIC DNA]</scope>
    <source>
        <strain evidence="2 3">NCTC10767</strain>
    </source>
</reference>
<accession>A0A376D4E7</accession>
<protein>
    <submittedName>
        <fullName evidence="2">Membrane protein</fullName>
    </submittedName>
</protein>
<keyword evidence="1" id="KW-1133">Transmembrane helix</keyword>
<keyword evidence="1" id="KW-0472">Membrane</keyword>
<proteinExistence type="predicted"/>
<dbReference type="InterPro" id="IPR047759">
    <property type="entry name" value="LysA-like"/>
</dbReference>
<organism evidence="2 3">
    <name type="scientific">Escherichia coli</name>
    <dbReference type="NCBI Taxonomy" id="562"/>
    <lineage>
        <taxon>Bacteria</taxon>
        <taxon>Pseudomonadati</taxon>
        <taxon>Pseudomonadota</taxon>
        <taxon>Gammaproteobacteria</taxon>
        <taxon>Enterobacterales</taxon>
        <taxon>Enterobacteriaceae</taxon>
        <taxon>Escherichia</taxon>
    </lineage>
</organism>
<evidence type="ECO:0000256" key="1">
    <source>
        <dbReference type="SAM" id="Phobius"/>
    </source>
</evidence>
<dbReference type="EMBL" id="UFXW01000004">
    <property type="protein sequence ID" value="STC81522.1"/>
    <property type="molecule type" value="Genomic_DNA"/>
</dbReference>
<sequence>MKKKLISGLFLMLWMALLIAAMVYPQGIFPVLAASGVWVACLLTWAVIPVALVALIKNGPLWQELRASLLKTITRKEKRIYQLGDAIADCCKSRLDGVGYYPGLLSTDRYCLLDHP</sequence>
<evidence type="ECO:0000313" key="2">
    <source>
        <dbReference type="EMBL" id="STC81522.1"/>
    </source>
</evidence>
<name>A0A376D4E7_ECOLX</name>